<evidence type="ECO:0000256" key="1">
    <source>
        <dbReference type="SAM" id="SignalP"/>
    </source>
</evidence>
<evidence type="ECO:0000313" key="2">
    <source>
        <dbReference type="EnsemblPlants" id="AUR62024579-RA:cds"/>
    </source>
</evidence>
<sequence>ALGFCHLNWKGQLFLVAFVAVTAGDSGASREFGLALAGVFCVAVVLARSGLDDEVWKKDAFVWVMARRLNKVFVPFQPLLEKVVAWLHFPSPVYGFIDADKNNVFVRVNRPNSRARFIFYGGDASSVEESRERAAHKAVKRLICRFSVWVSDFTYERIKMYPFLGVLVRKTGVTVTAIETTKLEGHGYMSWLMVTCPPNNIPMECIFSDPCPETTIAEQRVAKKACFFIASVFNLEIVDANYGAAVKISEECFLVREVFAFERSY</sequence>
<reference evidence="2" key="2">
    <citation type="submission" date="2021-03" db="UniProtKB">
        <authorList>
            <consortium name="EnsemblPlants"/>
        </authorList>
    </citation>
    <scope>IDENTIFICATION</scope>
</reference>
<keyword evidence="1" id="KW-0732">Signal</keyword>
<dbReference type="EnsemblPlants" id="AUR62024579-RA">
    <property type="protein sequence ID" value="AUR62024579-RA:cds"/>
    <property type="gene ID" value="AUR62024579"/>
</dbReference>
<dbReference type="AlphaFoldDB" id="A0A803M7B4"/>
<keyword evidence="3" id="KW-1185">Reference proteome</keyword>
<proteinExistence type="predicted"/>
<feature type="chain" id="PRO_5031471297" evidence="1">
    <location>
        <begin position="25"/>
        <end position="265"/>
    </location>
</feature>
<reference evidence="2" key="1">
    <citation type="journal article" date="2017" name="Nature">
        <title>The genome of Chenopodium quinoa.</title>
        <authorList>
            <person name="Jarvis D.E."/>
            <person name="Ho Y.S."/>
            <person name="Lightfoot D.J."/>
            <person name="Schmoeckel S.M."/>
            <person name="Li B."/>
            <person name="Borm T.J.A."/>
            <person name="Ohyanagi H."/>
            <person name="Mineta K."/>
            <person name="Michell C.T."/>
            <person name="Saber N."/>
            <person name="Kharbatia N.M."/>
            <person name="Rupper R.R."/>
            <person name="Sharp A.R."/>
            <person name="Dally N."/>
            <person name="Boughton B.A."/>
            <person name="Woo Y.H."/>
            <person name="Gao G."/>
            <person name="Schijlen E.G.W.M."/>
            <person name="Guo X."/>
            <person name="Momin A.A."/>
            <person name="Negrao S."/>
            <person name="Al-Babili S."/>
            <person name="Gehring C."/>
            <person name="Roessner U."/>
            <person name="Jung C."/>
            <person name="Murphy K."/>
            <person name="Arold S.T."/>
            <person name="Gojobori T."/>
            <person name="van der Linden C.G."/>
            <person name="van Loo E.N."/>
            <person name="Jellen E.N."/>
            <person name="Maughan P.J."/>
            <person name="Tester M."/>
        </authorList>
    </citation>
    <scope>NUCLEOTIDE SEQUENCE [LARGE SCALE GENOMIC DNA]</scope>
    <source>
        <strain evidence="2">cv. PI 614886</strain>
    </source>
</reference>
<protein>
    <submittedName>
        <fullName evidence="2">Uncharacterized protein</fullName>
    </submittedName>
</protein>
<organism evidence="2 3">
    <name type="scientific">Chenopodium quinoa</name>
    <name type="common">Quinoa</name>
    <dbReference type="NCBI Taxonomy" id="63459"/>
    <lineage>
        <taxon>Eukaryota</taxon>
        <taxon>Viridiplantae</taxon>
        <taxon>Streptophyta</taxon>
        <taxon>Embryophyta</taxon>
        <taxon>Tracheophyta</taxon>
        <taxon>Spermatophyta</taxon>
        <taxon>Magnoliopsida</taxon>
        <taxon>eudicotyledons</taxon>
        <taxon>Gunneridae</taxon>
        <taxon>Pentapetalae</taxon>
        <taxon>Caryophyllales</taxon>
        <taxon>Chenopodiaceae</taxon>
        <taxon>Chenopodioideae</taxon>
        <taxon>Atripliceae</taxon>
        <taxon>Chenopodium</taxon>
    </lineage>
</organism>
<dbReference type="Proteomes" id="UP000596660">
    <property type="component" value="Unplaced"/>
</dbReference>
<feature type="signal peptide" evidence="1">
    <location>
        <begin position="1"/>
        <end position="24"/>
    </location>
</feature>
<accession>A0A803M7B4</accession>
<dbReference type="Gramene" id="AUR62024579-RA">
    <property type="protein sequence ID" value="AUR62024579-RA:cds"/>
    <property type="gene ID" value="AUR62024579"/>
</dbReference>
<name>A0A803M7B4_CHEQI</name>
<evidence type="ECO:0000313" key="3">
    <source>
        <dbReference type="Proteomes" id="UP000596660"/>
    </source>
</evidence>